<keyword evidence="3" id="KW-1185">Reference proteome</keyword>
<dbReference type="InterPro" id="IPR012337">
    <property type="entry name" value="RNaseH-like_sf"/>
</dbReference>
<dbReference type="SUPFAM" id="SSF53098">
    <property type="entry name" value="Ribonuclease H-like"/>
    <property type="match status" value="1"/>
</dbReference>
<sequence length="432" mass="49142">MESFGLNVDNIRGQDYDNGSNMKGKKKGVQRRLLDINPRALYMPCACHSLNLTLSDMAKSNGKALGFFGVVQKLYILFFGSTKRWKVLLDHVPDFTVKSFSNTRWESRTRSVHVIRHQAPQLRLALAHLRDASDTEANDKTDANNLFKALGKFDFILGMVIWHDILYAINLVSKKLQSSTMCIDIVLQQIEDMQLYFINYRNQGFASSMVTTKDIASQMGVESSFPVKRQGKRKKQFDESEYNQEILNAEKEFKVHYFLELVDMANSSLKSRFEELQGFKDIFGFLLSSTVLKALDGTQLAASCTKFAETFSSDGSSDVELNDLISELSVMRLSLSEIEMTAMEIFQYITKMECYPNISIAYRILFTVPVTVASAERSFSKLKLLKNYLRSTMSQERLNGLATLCIEKELLDAVDIDTIITDFASRNVPRNF</sequence>
<evidence type="ECO:0000313" key="2">
    <source>
        <dbReference type="EMBL" id="GJN39994.1"/>
    </source>
</evidence>
<comment type="caution">
    <text evidence="2">The sequence shown here is derived from an EMBL/GenBank/DDBJ whole genome shotgun (WGS) entry which is preliminary data.</text>
</comment>
<organism evidence="2 3">
    <name type="scientific">Eleusine coracana subsp. coracana</name>
    <dbReference type="NCBI Taxonomy" id="191504"/>
    <lineage>
        <taxon>Eukaryota</taxon>
        <taxon>Viridiplantae</taxon>
        <taxon>Streptophyta</taxon>
        <taxon>Embryophyta</taxon>
        <taxon>Tracheophyta</taxon>
        <taxon>Spermatophyta</taxon>
        <taxon>Magnoliopsida</taxon>
        <taxon>Liliopsida</taxon>
        <taxon>Poales</taxon>
        <taxon>Poaceae</taxon>
        <taxon>PACMAD clade</taxon>
        <taxon>Chloridoideae</taxon>
        <taxon>Cynodonteae</taxon>
        <taxon>Eleusininae</taxon>
        <taxon>Eleusine</taxon>
    </lineage>
</organism>
<dbReference type="InterPro" id="IPR008906">
    <property type="entry name" value="HATC_C_dom"/>
</dbReference>
<dbReference type="PANTHER" id="PTHR45749:SF24">
    <property type="entry name" value="TTF-TYPE DOMAIN-CONTAINING PROTEIN"/>
    <property type="match status" value="1"/>
</dbReference>
<reference evidence="2" key="1">
    <citation type="journal article" date="2018" name="DNA Res.">
        <title>Multiple hybrid de novo genome assembly of finger millet, an orphan allotetraploid crop.</title>
        <authorList>
            <person name="Hatakeyama M."/>
            <person name="Aluri S."/>
            <person name="Balachadran M.T."/>
            <person name="Sivarajan S.R."/>
            <person name="Patrignani A."/>
            <person name="Gruter S."/>
            <person name="Poveda L."/>
            <person name="Shimizu-Inatsugi R."/>
            <person name="Baeten J."/>
            <person name="Francoijs K.J."/>
            <person name="Nataraja K.N."/>
            <person name="Reddy Y.A.N."/>
            <person name="Phadnis S."/>
            <person name="Ravikumar R.L."/>
            <person name="Schlapbach R."/>
            <person name="Sreeman S.M."/>
            <person name="Shimizu K.K."/>
        </authorList>
    </citation>
    <scope>NUCLEOTIDE SEQUENCE</scope>
</reference>
<gene>
    <name evidence="2" type="primary">gb29154</name>
    <name evidence="2" type="ORF">PR202_gb29154</name>
</gene>
<dbReference type="PANTHER" id="PTHR45749">
    <property type="match status" value="1"/>
</dbReference>
<name>A0AAV5FYT5_ELECO</name>
<proteinExistence type="predicted"/>
<accession>A0AAV5FYT5</accession>
<evidence type="ECO:0000313" key="3">
    <source>
        <dbReference type="Proteomes" id="UP001054889"/>
    </source>
</evidence>
<feature type="domain" description="HAT C-terminal dimerisation" evidence="1">
    <location>
        <begin position="320"/>
        <end position="410"/>
    </location>
</feature>
<dbReference type="EMBL" id="BQKI01000099">
    <property type="protein sequence ID" value="GJN39994.1"/>
    <property type="molecule type" value="Genomic_DNA"/>
</dbReference>
<dbReference type="Proteomes" id="UP001054889">
    <property type="component" value="Unassembled WGS sequence"/>
</dbReference>
<evidence type="ECO:0000259" key="1">
    <source>
        <dbReference type="Pfam" id="PF05699"/>
    </source>
</evidence>
<reference evidence="2" key="2">
    <citation type="submission" date="2021-12" db="EMBL/GenBank/DDBJ databases">
        <title>Resequencing data analysis of finger millet.</title>
        <authorList>
            <person name="Hatakeyama M."/>
            <person name="Aluri S."/>
            <person name="Balachadran M.T."/>
            <person name="Sivarajan S.R."/>
            <person name="Poveda L."/>
            <person name="Shimizu-Inatsugi R."/>
            <person name="Schlapbach R."/>
            <person name="Sreeman S.M."/>
            <person name="Shimizu K.K."/>
        </authorList>
    </citation>
    <scope>NUCLEOTIDE SEQUENCE</scope>
</reference>
<dbReference type="Pfam" id="PF05699">
    <property type="entry name" value="Dimer_Tnp_hAT"/>
    <property type="match status" value="1"/>
</dbReference>
<dbReference type="AlphaFoldDB" id="A0AAV5FYT5"/>
<protein>
    <recommendedName>
        <fullName evidence="1">HAT C-terminal dimerisation domain-containing protein</fullName>
    </recommendedName>
</protein>
<dbReference type="GO" id="GO:0046983">
    <property type="term" value="F:protein dimerization activity"/>
    <property type="evidence" value="ECO:0007669"/>
    <property type="project" value="InterPro"/>
</dbReference>